<protein>
    <submittedName>
        <fullName evidence="1">Putative esterase</fullName>
    </submittedName>
</protein>
<dbReference type="InterPro" id="IPR029058">
    <property type="entry name" value="AB_hydrolase_fold"/>
</dbReference>
<dbReference type="InterPro" id="IPR050583">
    <property type="entry name" value="Mycobacterial_A85_antigen"/>
</dbReference>
<dbReference type="eggNOG" id="COG0627">
    <property type="taxonomic scope" value="Bacteria"/>
</dbReference>
<name>H0QUU2_9ACTN</name>
<gene>
    <name evidence="1" type="ORF">GOEFS_008_00020</name>
</gene>
<dbReference type="AlphaFoldDB" id="H0QUU2"/>
<proteinExistence type="predicted"/>
<dbReference type="PANTHER" id="PTHR48098:SF1">
    <property type="entry name" value="DIACYLGLYCEROL ACYLTRANSFERASE_MYCOLYLTRANSFERASE AG85A"/>
    <property type="match status" value="1"/>
</dbReference>
<dbReference type="STRING" id="1077974.GOEFS_008_00020"/>
<organism evidence="1 2">
    <name type="scientific">Gordonia effusa NBRC 100432</name>
    <dbReference type="NCBI Taxonomy" id="1077974"/>
    <lineage>
        <taxon>Bacteria</taxon>
        <taxon>Bacillati</taxon>
        <taxon>Actinomycetota</taxon>
        <taxon>Actinomycetes</taxon>
        <taxon>Mycobacteriales</taxon>
        <taxon>Gordoniaceae</taxon>
        <taxon>Gordonia</taxon>
    </lineage>
</organism>
<evidence type="ECO:0000313" key="2">
    <source>
        <dbReference type="Proteomes" id="UP000035034"/>
    </source>
</evidence>
<keyword evidence="2" id="KW-1185">Reference proteome</keyword>
<dbReference type="EMBL" id="BAEH01000008">
    <property type="protein sequence ID" value="GAB16593.1"/>
    <property type="molecule type" value="Genomic_DNA"/>
</dbReference>
<dbReference type="PANTHER" id="PTHR48098">
    <property type="entry name" value="ENTEROCHELIN ESTERASE-RELATED"/>
    <property type="match status" value="1"/>
</dbReference>
<dbReference type="Gene3D" id="3.40.50.1820">
    <property type="entry name" value="alpha/beta hydrolase"/>
    <property type="match status" value="1"/>
</dbReference>
<dbReference type="Pfam" id="PF00756">
    <property type="entry name" value="Esterase"/>
    <property type="match status" value="1"/>
</dbReference>
<reference evidence="1 2" key="1">
    <citation type="submission" date="2011-12" db="EMBL/GenBank/DDBJ databases">
        <title>Whole genome shotgun sequence of Gordonia effusa NBRC 100432.</title>
        <authorList>
            <person name="Yoshida I."/>
            <person name="Takarada H."/>
            <person name="Hosoyama A."/>
            <person name="Tsuchikane K."/>
            <person name="Katsumata H."/>
            <person name="Yamazaki S."/>
            <person name="Fujita N."/>
        </authorList>
    </citation>
    <scope>NUCLEOTIDE SEQUENCE [LARGE SCALE GENOMIC DNA]</scope>
    <source>
        <strain evidence="1 2">NBRC 100432</strain>
    </source>
</reference>
<evidence type="ECO:0000313" key="1">
    <source>
        <dbReference type="EMBL" id="GAB16593.1"/>
    </source>
</evidence>
<dbReference type="InterPro" id="IPR000801">
    <property type="entry name" value="Esterase-like"/>
</dbReference>
<sequence>MWWWIGTTGFVIALSVVGFRTAGWAARLCSPLAIVLAVASTAITADQWTGYFPTVSAAWNTMTAGPLPDQAELADLPSLRGKHTDTGTVVTITTPSNISHFHHRAEYVYLPPAWLSSPAAAPPPRLPVVMMLPGVFNTPPDWMRIGNAIEVVDSYARAHNGQAPILVFADVTGGFRNDTECVNGPRGNVADHLTKEVRPQVISQFGADPSPRSWGIVGWSMGGTCAVDLTLMHPDLFTTFDDIAGDAAPNVGTPGVTLTRLYGGDSHLMAEYDPMVALKAHGPYHGVSAWFEDNGDPGAASDHRSNSAMAAAASEVAAARALCAAARQFKIHCEIHLDPGRHTWQFAQASFAEALDWMVAHLTGRPAQVHADHLPPALTSRHRHR</sequence>
<dbReference type="GO" id="GO:0016747">
    <property type="term" value="F:acyltransferase activity, transferring groups other than amino-acyl groups"/>
    <property type="evidence" value="ECO:0007669"/>
    <property type="project" value="TreeGrafter"/>
</dbReference>
<dbReference type="SUPFAM" id="SSF53474">
    <property type="entry name" value="alpha/beta-Hydrolases"/>
    <property type="match status" value="1"/>
</dbReference>
<accession>H0QUU2</accession>
<comment type="caution">
    <text evidence="1">The sequence shown here is derived from an EMBL/GenBank/DDBJ whole genome shotgun (WGS) entry which is preliminary data.</text>
</comment>
<dbReference type="Proteomes" id="UP000035034">
    <property type="component" value="Unassembled WGS sequence"/>
</dbReference>